<proteinExistence type="predicted"/>
<evidence type="ECO:0000313" key="2">
    <source>
        <dbReference type="EMBL" id="CAL1530798.1"/>
    </source>
</evidence>
<accession>A0AAV2HC27</accession>
<name>A0AAV2HC27_LYMST</name>
<comment type="caution">
    <text evidence="2">The sequence shown here is derived from an EMBL/GenBank/DDBJ whole genome shotgun (WGS) entry which is preliminary data.</text>
</comment>
<feature type="region of interest" description="Disordered" evidence="1">
    <location>
        <begin position="101"/>
        <end position="120"/>
    </location>
</feature>
<protein>
    <submittedName>
        <fullName evidence="2">Uncharacterized protein</fullName>
    </submittedName>
</protein>
<gene>
    <name evidence="2" type="ORF">GSLYS_00004923001</name>
</gene>
<evidence type="ECO:0000256" key="1">
    <source>
        <dbReference type="SAM" id="MobiDB-lite"/>
    </source>
</evidence>
<dbReference type="AlphaFoldDB" id="A0AAV2HC27"/>
<feature type="non-terminal residue" evidence="2">
    <location>
        <position position="120"/>
    </location>
</feature>
<organism evidence="2 3">
    <name type="scientific">Lymnaea stagnalis</name>
    <name type="common">Great pond snail</name>
    <name type="synonym">Helix stagnalis</name>
    <dbReference type="NCBI Taxonomy" id="6523"/>
    <lineage>
        <taxon>Eukaryota</taxon>
        <taxon>Metazoa</taxon>
        <taxon>Spiralia</taxon>
        <taxon>Lophotrochozoa</taxon>
        <taxon>Mollusca</taxon>
        <taxon>Gastropoda</taxon>
        <taxon>Heterobranchia</taxon>
        <taxon>Euthyneura</taxon>
        <taxon>Panpulmonata</taxon>
        <taxon>Hygrophila</taxon>
        <taxon>Lymnaeoidea</taxon>
        <taxon>Lymnaeidae</taxon>
        <taxon>Lymnaea</taxon>
    </lineage>
</organism>
<keyword evidence="3" id="KW-1185">Reference proteome</keyword>
<evidence type="ECO:0000313" key="3">
    <source>
        <dbReference type="Proteomes" id="UP001497497"/>
    </source>
</evidence>
<dbReference type="EMBL" id="CAXITT010000076">
    <property type="protein sequence ID" value="CAL1530798.1"/>
    <property type="molecule type" value="Genomic_DNA"/>
</dbReference>
<dbReference type="Proteomes" id="UP001497497">
    <property type="component" value="Unassembled WGS sequence"/>
</dbReference>
<reference evidence="2 3" key="1">
    <citation type="submission" date="2024-04" db="EMBL/GenBank/DDBJ databases">
        <authorList>
            <consortium name="Genoscope - CEA"/>
            <person name="William W."/>
        </authorList>
    </citation>
    <scope>NUCLEOTIDE SEQUENCE [LARGE SCALE GENOMIC DNA]</scope>
</reference>
<sequence length="120" mass="12872">MILQGVVEAGFCDNAIKYSAEQMANTVIVGLQGSLTNEVCNGTKGVHILHEQGTVSIEQQKNQILVYMPLTLISLNGSKVDCEKCAEQVFLHLGSALPQPSNSMAKNISDHCRSEVSNPG</sequence>